<accession>A0A4R5XDZ6</accession>
<feature type="compositionally biased region" description="Low complexity" evidence="1">
    <location>
        <begin position="213"/>
        <end position="226"/>
    </location>
</feature>
<dbReference type="PROSITE" id="PS00036">
    <property type="entry name" value="BZIP_BASIC"/>
    <property type="match status" value="1"/>
</dbReference>
<proteinExistence type="predicted"/>
<protein>
    <recommendedName>
        <fullName evidence="2">BZIP domain-containing protein</fullName>
    </recommendedName>
</protein>
<dbReference type="Proteomes" id="UP000294933">
    <property type="component" value="Unassembled WGS sequence"/>
</dbReference>
<evidence type="ECO:0000313" key="4">
    <source>
        <dbReference type="Proteomes" id="UP000294933"/>
    </source>
</evidence>
<feature type="domain" description="BZIP" evidence="2">
    <location>
        <begin position="50"/>
        <end position="64"/>
    </location>
</feature>
<sequence>MVGARRDSRSESQDLGEESGSEYHNADGTQDHSAPGKPGRKKNPNSQAARRDQNRIAQREFRLRKQQKIRDLEARLEILSGTQGETFSELREIIKDLMAENVTLRNLVRGLSGFIGEGTGGLVPKLGFARPQDFVEFVNRAETDTAFEGFQRRKKEAQGSQNTDTHGGARSSSGQKRTADEDDEPTSKRTKTSSGMGSFESNGKGSVDSERYSSMMSPITTTTPQSNFYSSTGRSSNDAGLFTKLLDGQNAGSTLYMNNASSDSSQHIYGSSNSSAPFPGVYQPPVNSVQSSFSNQPFFPNSTVPLQSPVDDIDDGPEDPKASEANKLIHYHLDNYKRNNAYCLPQSLRPTLVQRTVPHEGIIDGVVYPELRDRMILLRAQIDLVDCLHDLRKSVTLHGDDVLAHSNWELSEKWLRRYGFLVDQPVLTICNRWRRERGETELPLSEINPTSARDASSN</sequence>
<feature type="compositionally biased region" description="Low complexity" evidence="1">
    <location>
        <begin position="287"/>
        <end position="302"/>
    </location>
</feature>
<organism evidence="3 4">
    <name type="scientific">Rickenella mellea</name>
    <dbReference type="NCBI Taxonomy" id="50990"/>
    <lineage>
        <taxon>Eukaryota</taxon>
        <taxon>Fungi</taxon>
        <taxon>Dikarya</taxon>
        <taxon>Basidiomycota</taxon>
        <taxon>Agaricomycotina</taxon>
        <taxon>Agaricomycetes</taxon>
        <taxon>Hymenochaetales</taxon>
        <taxon>Rickenellaceae</taxon>
        <taxon>Rickenella</taxon>
    </lineage>
</organism>
<feature type="compositionally biased region" description="Polar residues" evidence="1">
    <location>
        <begin position="192"/>
        <end position="204"/>
    </location>
</feature>
<feature type="compositionally biased region" description="Polar residues" evidence="1">
    <location>
        <begin position="158"/>
        <end position="176"/>
    </location>
</feature>
<dbReference type="GO" id="GO:0003700">
    <property type="term" value="F:DNA-binding transcription factor activity"/>
    <property type="evidence" value="ECO:0007669"/>
    <property type="project" value="InterPro"/>
</dbReference>
<evidence type="ECO:0000313" key="3">
    <source>
        <dbReference type="EMBL" id="TDL29281.1"/>
    </source>
</evidence>
<feature type="compositionally biased region" description="Basic and acidic residues" evidence="1">
    <location>
        <begin position="1"/>
        <end position="12"/>
    </location>
</feature>
<dbReference type="OrthoDB" id="2245989at2759"/>
<dbReference type="InterPro" id="IPR046347">
    <property type="entry name" value="bZIP_sf"/>
</dbReference>
<dbReference type="Gene3D" id="1.20.5.170">
    <property type="match status" value="1"/>
</dbReference>
<evidence type="ECO:0000259" key="2">
    <source>
        <dbReference type="PROSITE" id="PS00036"/>
    </source>
</evidence>
<dbReference type="Pfam" id="PF11905">
    <property type="entry name" value="DUF3425"/>
    <property type="match status" value="1"/>
</dbReference>
<dbReference type="InterPro" id="IPR004827">
    <property type="entry name" value="bZIP"/>
</dbReference>
<feature type="region of interest" description="Disordered" evidence="1">
    <location>
        <begin position="287"/>
        <end position="322"/>
    </location>
</feature>
<dbReference type="AlphaFoldDB" id="A0A4R5XDZ6"/>
<dbReference type="EMBL" id="ML170156">
    <property type="protein sequence ID" value="TDL29281.1"/>
    <property type="molecule type" value="Genomic_DNA"/>
</dbReference>
<dbReference type="SUPFAM" id="SSF57959">
    <property type="entry name" value="Leucine zipper domain"/>
    <property type="match status" value="1"/>
</dbReference>
<dbReference type="CDD" id="cd14688">
    <property type="entry name" value="bZIP_YAP"/>
    <property type="match status" value="1"/>
</dbReference>
<gene>
    <name evidence="3" type="ORF">BD410DRAFT_779642</name>
</gene>
<dbReference type="Pfam" id="PF00170">
    <property type="entry name" value="bZIP_1"/>
    <property type="match status" value="1"/>
</dbReference>
<dbReference type="SMART" id="SM00338">
    <property type="entry name" value="BRLZ"/>
    <property type="match status" value="1"/>
</dbReference>
<dbReference type="VEuPathDB" id="FungiDB:BD410DRAFT_779642"/>
<feature type="region of interest" description="Disordered" evidence="1">
    <location>
        <begin position="148"/>
        <end position="234"/>
    </location>
</feature>
<name>A0A4R5XDZ6_9AGAM</name>
<feature type="region of interest" description="Disordered" evidence="1">
    <location>
        <begin position="1"/>
        <end position="57"/>
    </location>
</feature>
<dbReference type="STRING" id="50990.A0A4R5XDZ6"/>
<keyword evidence="4" id="KW-1185">Reference proteome</keyword>
<evidence type="ECO:0000256" key="1">
    <source>
        <dbReference type="SAM" id="MobiDB-lite"/>
    </source>
</evidence>
<dbReference type="PANTHER" id="PTHR38116">
    <property type="entry name" value="CHROMOSOME 7, WHOLE GENOME SHOTGUN SEQUENCE"/>
    <property type="match status" value="1"/>
</dbReference>
<dbReference type="InterPro" id="IPR021833">
    <property type="entry name" value="DUF3425"/>
</dbReference>
<dbReference type="PANTHER" id="PTHR38116:SF9">
    <property type="entry name" value="BZIP DOMAIN-CONTAINING PROTEIN"/>
    <property type="match status" value="1"/>
</dbReference>
<reference evidence="3 4" key="1">
    <citation type="submission" date="2018-06" db="EMBL/GenBank/DDBJ databases">
        <title>A transcriptomic atlas of mushroom development highlights an independent origin of complex multicellularity.</title>
        <authorList>
            <consortium name="DOE Joint Genome Institute"/>
            <person name="Krizsan K."/>
            <person name="Almasi E."/>
            <person name="Merenyi Z."/>
            <person name="Sahu N."/>
            <person name="Viragh M."/>
            <person name="Koszo T."/>
            <person name="Mondo S."/>
            <person name="Kiss B."/>
            <person name="Balint B."/>
            <person name="Kues U."/>
            <person name="Barry K."/>
            <person name="Hegedus J.C."/>
            <person name="Henrissat B."/>
            <person name="Johnson J."/>
            <person name="Lipzen A."/>
            <person name="Ohm R."/>
            <person name="Nagy I."/>
            <person name="Pangilinan J."/>
            <person name="Yan J."/>
            <person name="Xiong Y."/>
            <person name="Grigoriev I.V."/>
            <person name="Hibbett D.S."/>
            <person name="Nagy L.G."/>
        </authorList>
    </citation>
    <scope>NUCLEOTIDE SEQUENCE [LARGE SCALE GENOMIC DNA]</scope>
    <source>
        <strain evidence="3 4">SZMC22713</strain>
    </source>
</reference>